<protein>
    <recommendedName>
        <fullName evidence="4">DUF3592 domain-containing protein</fullName>
    </recommendedName>
</protein>
<evidence type="ECO:0008006" key="4">
    <source>
        <dbReference type="Google" id="ProtNLM"/>
    </source>
</evidence>
<name>A0A1X6WKB7_9ENTE</name>
<keyword evidence="1" id="KW-0812">Transmembrane</keyword>
<gene>
    <name evidence="2" type="ORF">FM121_01630</name>
</gene>
<evidence type="ECO:0000313" key="3">
    <source>
        <dbReference type="Proteomes" id="UP000195918"/>
    </source>
</evidence>
<dbReference type="OrthoDB" id="9926606at2"/>
<dbReference type="Proteomes" id="UP000195918">
    <property type="component" value="Unassembled WGS sequence"/>
</dbReference>
<keyword evidence="1" id="KW-0472">Membrane</keyword>
<feature type="transmembrane region" description="Helical" evidence="1">
    <location>
        <begin position="103"/>
        <end position="122"/>
    </location>
</feature>
<evidence type="ECO:0000313" key="2">
    <source>
        <dbReference type="EMBL" id="SLM84764.1"/>
    </source>
</evidence>
<organism evidence="2 3">
    <name type="scientific">Vagococcus fluvialis bH819</name>
    <dbReference type="NCBI Taxonomy" id="1255619"/>
    <lineage>
        <taxon>Bacteria</taxon>
        <taxon>Bacillati</taxon>
        <taxon>Bacillota</taxon>
        <taxon>Bacilli</taxon>
        <taxon>Lactobacillales</taxon>
        <taxon>Enterococcaceae</taxon>
        <taxon>Vagococcus</taxon>
    </lineage>
</organism>
<dbReference type="AlphaFoldDB" id="A0A1X6WKB7"/>
<dbReference type="RefSeq" id="WP_086950410.1">
    <property type="nucleotide sequence ID" value="NZ_FWFD01000003.1"/>
</dbReference>
<proteinExistence type="predicted"/>
<sequence>MKKIARIFIIVFICVITILMPVISFNFWKDQQDFSKGDKEKTEAIIKVDKHKVKTYNYKENNYGVDAEKSAWQDGDKVTIYYLKNRPEMVAENPYSYHSSLEIFFPLIWFILLGIVVINEMYMRYLIKKIDLDRIE</sequence>
<reference evidence="3" key="1">
    <citation type="submission" date="2017-02" db="EMBL/GenBank/DDBJ databases">
        <authorList>
            <person name="Dridi B."/>
        </authorList>
    </citation>
    <scope>NUCLEOTIDE SEQUENCE [LARGE SCALE GENOMIC DNA]</scope>
    <source>
        <strain evidence="3">bH819</strain>
    </source>
</reference>
<keyword evidence="3" id="KW-1185">Reference proteome</keyword>
<keyword evidence="1" id="KW-1133">Transmembrane helix</keyword>
<dbReference type="EMBL" id="FWFD01000003">
    <property type="protein sequence ID" value="SLM84764.1"/>
    <property type="molecule type" value="Genomic_DNA"/>
</dbReference>
<feature type="transmembrane region" description="Helical" evidence="1">
    <location>
        <begin position="7"/>
        <end position="28"/>
    </location>
</feature>
<evidence type="ECO:0000256" key="1">
    <source>
        <dbReference type="SAM" id="Phobius"/>
    </source>
</evidence>
<accession>A0A1X6WKB7</accession>